<proteinExistence type="inferred from homology"/>
<feature type="region of interest" description="Disordered" evidence="12">
    <location>
        <begin position="140"/>
        <end position="307"/>
    </location>
</feature>
<comment type="function">
    <text evidence="1">Specific inhibition of calpain (calcium-dependent cysteine protease). Plays a key role in postmortem tenderization of meat and have been proposed to be involved in muscle protein degradation in living tissue.</text>
</comment>
<evidence type="ECO:0000256" key="4">
    <source>
        <dbReference type="ARBA" id="ARBA00022499"/>
    </source>
</evidence>
<evidence type="ECO:0000256" key="11">
    <source>
        <dbReference type="ARBA" id="ARBA00033013"/>
    </source>
</evidence>
<feature type="compositionally biased region" description="Basic and acidic residues" evidence="12">
    <location>
        <begin position="177"/>
        <end position="203"/>
    </location>
</feature>
<keyword evidence="6" id="KW-0646">Protease inhibitor</keyword>
<feature type="compositionally biased region" description="Polar residues" evidence="12">
    <location>
        <begin position="255"/>
        <end position="264"/>
    </location>
</feature>
<sequence>MRPSQAWFENSDVDAGRQQCYGISTNWEWGQLSSLTLMSRAEVMPTFFSSITILQSSSLSGCTQKPLGISLQQWKVGSMQDPVEKDLRLREPKEPLPPLSEDFLLNALSKDFTVPPNTSSLQFEDAELSAVISEVVSQTPAPTTHYAGPPPDTPQSDDKELDDALDQLSDSLGQRQPDPDGNKPLEDKVKEKVKAEHRDKLGERGGTIPPEYRHLLDDDDEGKSATPPPKKPEASKKPTDAQDPIDALSGGFDNCPSTTETSENTAKDKDKKTASSSKAPKSGDKAKDSAKAKEETSKRKADGKSTS</sequence>
<dbReference type="GO" id="GO:0010859">
    <property type="term" value="F:calcium-dependent cysteine-type endopeptidase inhibitor activity"/>
    <property type="evidence" value="ECO:0007669"/>
    <property type="project" value="TreeGrafter"/>
</dbReference>
<evidence type="ECO:0000256" key="5">
    <source>
        <dbReference type="ARBA" id="ARBA00022553"/>
    </source>
</evidence>
<dbReference type="InterPro" id="IPR026998">
    <property type="entry name" value="Calpastatin"/>
</dbReference>
<keyword evidence="8" id="KW-0677">Repeat</keyword>
<feature type="compositionally biased region" description="Basic and acidic residues" evidence="12">
    <location>
        <begin position="230"/>
        <end position="240"/>
    </location>
</feature>
<protein>
    <recommendedName>
        <fullName evidence="3">Calpastatin</fullName>
    </recommendedName>
    <alternativeName>
        <fullName evidence="11">Calpain inhibitor</fullName>
    </alternativeName>
</protein>
<evidence type="ECO:0000313" key="13">
    <source>
        <dbReference type="Proteomes" id="UP000694857"/>
    </source>
</evidence>
<dbReference type="KEGG" id="bmus:118887383"/>
<keyword evidence="10" id="KW-0007">Acetylation</keyword>
<reference evidence="14" key="1">
    <citation type="submission" date="2025-08" db="UniProtKB">
        <authorList>
            <consortium name="RefSeq"/>
        </authorList>
    </citation>
    <scope>IDENTIFICATION</scope>
    <source>
        <tissue evidence="14">Epidermis and Blubber</tissue>
    </source>
</reference>
<evidence type="ECO:0000256" key="2">
    <source>
        <dbReference type="ARBA" id="ARBA00009487"/>
    </source>
</evidence>
<evidence type="ECO:0000256" key="1">
    <source>
        <dbReference type="ARBA" id="ARBA00002637"/>
    </source>
</evidence>
<dbReference type="InterPro" id="IPR001259">
    <property type="entry name" value="Prot_inh_calpain"/>
</dbReference>
<feature type="compositionally biased region" description="Basic and acidic residues" evidence="12">
    <location>
        <begin position="281"/>
        <end position="307"/>
    </location>
</feature>
<dbReference type="AlphaFoldDB" id="A0A8B8WAB8"/>
<evidence type="ECO:0000256" key="7">
    <source>
        <dbReference type="ARBA" id="ARBA00022704"/>
    </source>
</evidence>
<organism evidence="13 14">
    <name type="scientific">Balaenoptera musculus</name>
    <name type="common">Blue whale</name>
    <dbReference type="NCBI Taxonomy" id="9771"/>
    <lineage>
        <taxon>Eukaryota</taxon>
        <taxon>Metazoa</taxon>
        <taxon>Chordata</taxon>
        <taxon>Craniata</taxon>
        <taxon>Vertebrata</taxon>
        <taxon>Euteleostomi</taxon>
        <taxon>Mammalia</taxon>
        <taxon>Eutheria</taxon>
        <taxon>Laurasiatheria</taxon>
        <taxon>Artiodactyla</taxon>
        <taxon>Whippomorpha</taxon>
        <taxon>Cetacea</taxon>
        <taxon>Mysticeti</taxon>
        <taxon>Balaenopteridae</taxon>
        <taxon>Balaenoptera</taxon>
    </lineage>
</organism>
<dbReference type="PANTHER" id="PTHR10077">
    <property type="entry name" value="CALPASTATIN"/>
    <property type="match status" value="1"/>
</dbReference>
<accession>A0A8B8WAB8</accession>
<evidence type="ECO:0000256" key="6">
    <source>
        <dbReference type="ARBA" id="ARBA00022690"/>
    </source>
</evidence>
<keyword evidence="9" id="KW-0832">Ubl conjugation</keyword>
<dbReference type="RefSeq" id="XP_036694073.1">
    <property type="nucleotide sequence ID" value="XM_036838178.1"/>
</dbReference>
<dbReference type="PANTHER" id="PTHR10077:SF0">
    <property type="entry name" value="CALPASTATIN"/>
    <property type="match status" value="1"/>
</dbReference>
<evidence type="ECO:0000313" key="14">
    <source>
        <dbReference type="RefSeq" id="XP_036694073.1"/>
    </source>
</evidence>
<dbReference type="Pfam" id="PF00748">
    <property type="entry name" value="Calpain_inhib"/>
    <property type="match status" value="1"/>
</dbReference>
<dbReference type="GO" id="GO:0005737">
    <property type="term" value="C:cytoplasm"/>
    <property type="evidence" value="ECO:0007669"/>
    <property type="project" value="TreeGrafter"/>
</dbReference>
<keyword evidence="7" id="KW-0789">Thiol protease inhibitor</keyword>
<evidence type="ECO:0000256" key="3">
    <source>
        <dbReference type="ARBA" id="ARBA00017619"/>
    </source>
</evidence>
<evidence type="ECO:0000256" key="8">
    <source>
        <dbReference type="ARBA" id="ARBA00022737"/>
    </source>
</evidence>
<comment type="similarity">
    <text evidence="2">Belongs to the protease inhibitor I27 (calpastatin) family.</text>
</comment>
<keyword evidence="13" id="KW-1185">Reference proteome</keyword>
<dbReference type="GeneID" id="118887383"/>
<keyword evidence="4" id="KW-1017">Isopeptide bond</keyword>
<name>A0A8B8WAB8_BALMU</name>
<gene>
    <name evidence="14" type="primary">LOC118887383</name>
</gene>
<evidence type="ECO:0000256" key="10">
    <source>
        <dbReference type="ARBA" id="ARBA00022990"/>
    </source>
</evidence>
<dbReference type="Proteomes" id="UP000694857">
    <property type="component" value="Chromosome 20"/>
</dbReference>
<dbReference type="OrthoDB" id="8926414at2759"/>
<keyword evidence="5" id="KW-0597">Phosphoprotein</keyword>
<evidence type="ECO:0000256" key="9">
    <source>
        <dbReference type="ARBA" id="ARBA00022843"/>
    </source>
</evidence>
<evidence type="ECO:0000256" key="12">
    <source>
        <dbReference type="SAM" id="MobiDB-lite"/>
    </source>
</evidence>